<dbReference type="SUPFAM" id="SSF69635">
    <property type="entry name" value="Type III secretory system chaperone-like"/>
    <property type="match status" value="1"/>
</dbReference>
<evidence type="ECO:0000313" key="2">
    <source>
        <dbReference type="Proteomes" id="UP000663929"/>
    </source>
</evidence>
<reference evidence="1" key="1">
    <citation type="submission" date="2021-03" db="EMBL/GenBank/DDBJ databases">
        <title>Acanthopleuribacteraceae sp. M133.</title>
        <authorList>
            <person name="Wang G."/>
        </authorList>
    </citation>
    <scope>NUCLEOTIDE SEQUENCE</scope>
    <source>
        <strain evidence="1">M133</strain>
    </source>
</reference>
<organism evidence="1 2">
    <name type="scientific">Sulfidibacter corallicola</name>
    <dbReference type="NCBI Taxonomy" id="2818388"/>
    <lineage>
        <taxon>Bacteria</taxon>
        <taxon>Pseudomonadati</taxon>
        <taxon>Acidobacteriota</taxon>
        <taxon>Holophagae</taxon>
        <taxon>Acanthopleuribacterales</taxon>
        <taxon>Acanthopleuribacteraceae</taxon>
        <taxon>Sulfidibacter</taxon>
    </lineage>
</organism>
<evidence type="ECO:0000313" key="1">
    <source>
        <dbReference type="EMBL" id="QTD51135.1"/>
    </source>
</evidence>
<dbReference type="KEGG" id="scor:J3U87_01590"/>
<sequence length="143" mass="16404">MDAKTLIRHFSHSLGLGDIEPEADGTYEFCFDGNLVLHIFPEGRYTVLIHSPVCKIPNDDAHAAEQRIKHLMKLNLAKMGQQRELMTYDEQSREITMYRCLDVSNLNPDTFSEALEAYLNRLEAWIATPAQNDHRPPAMMLFP</sequence>
<protein>
    <submittedName>
        <fullName evidence="1">Type III secretion system chaperone</fullName>
    </submittedName>
</protein>
<dbReference type="InterPro" id="IPR010261">
    <property type="entry name" value="Tir_chaperone"/>
</dbReference>
<keyword evidence="2" id="KW-1185">Reference proteome</keyword>
<dbReference type="RefSeq" id="WP_237381268.1">
    <property type="nucleotide sequence ID" value="NZ_CP071793.1"/>
</dbReference>
<gene>
    <name evidence="1" type="ORF">J3U87_01590</name>
</gene>
<dbReference type="Proteomes" id="UP000663929">
    <property type="component" value="Chromosome"/>
</dbReference>
<dbReference type="Pfam" id="PF05932">
    <property type="entry name" value="CesT"/>
    <property type="match status" value="1"/>
</dbReference>
<dbReference type="GO" id="GO:0030254">
    <property type="term" value="P:protein secretion by the type III secretion system"/>
    <property type="evidence" value="ECO:0007669"/>
    <property type="project" value="InterPro"/>
</dbReference>
<dbReference type="AlphaFoldDB" id="A0A8A4TX88"/>
<accession>A0A8A4TX88</accession>
<dbReference type="Gene3D" id="3.30.1460.10">
    <property type="match status" value="1"/>
</dbReference>
<proteinExistence type="predicted"/>
<name>A0A8A4TX88_SULCO</name>
<dbReference type="EMBL" id="CP071793">
    <property type="protein sequence ID" value="QTD51135.1"/>
    <property type="molecule type" value="Genomic_DNA"/>
</dbReference>